<evidence type="ECO:0008006" key="6">
    <source>
        <dbReference type="Google" id="ProtNLM"/>
    </source>
</evidence>
<name>A0A6G9AGR0_9BACT</name>
<dbReference type="Proteomes" id="UP000501802">
    <property type="component" value="Chromosome"/>
</dbReference>
<sequence>MKKILLTGATLLVVAATSFAQYNEAFLNQAGLYNDGKVYQTGQLHDAYIYQNGNGTSSSFNKSTLAQEGYDQFAESRQNGHGHEVNSFQRGDQINWAYFKQEKANSSAFSRQFGRSNYISSSQISVDGTAAKAEFLQEGNRNRIFLDYQSDQIVGFDITNSFIRQRGNDNLARLTQIGDANTGEIYQNNNWNEAIGEQYGSRNKLRIDQQGSPTWFDRNYAYVRQEGDLNQTKTYQDGVRNTIRLVQAFGPNNYADINQYGSDHLVRGFDGINARQDGANNRLESLQTGNGQTLYINQNGNSNLGFVRQSN</sequence>
<dbReference type="EMBL" id="CP050063">
    <property type="protein sequence ID" value="QIP11641.1"/>
    <property type="molecule type" value="Genomic_DNA"/>
</dbReference>
<dbReference type="GO" id="GO:0007155">
    <property type="term" value="P:cell adhesion"/>
    <property type="evidence" value="ECO:0007669"/>
    <property type="project" value="InterPro"/>
</dbReference>
<proteinExistence type="inferred from homology"/>
<evidence type="ECO:0000313" key="4">
    <source>
        <dbReference type="EMBL" id="QIP11641.1"/>
    </source>
</evidence>
<feature type="signal peptide" evidence="3">
    <location>
        <begin position="1"/>
        <end position="20"/>
    </location>
</feature>
<reference evidence="4 5" key="1">
    <citation type="submission" date="2020-03" db="EMBL/GenBank/DDBJ databases">
        <authorList>
            <person name="Kim M.K."/>
        </authorList>
    </citation>
    <scope>NUCLEOTIDE SEQUENCE [LARGE SCALE GENOMIC DNA]</scope>
    <source>
        <strain evidence="4 5">BT328</strain>
    </source>
</reference>
<protein>
    <recommendedName>
        <fullName evidence="6">Curlin</fullName>
    </recommendedName>
</protein>
<evidence type="ECO:0000256" key="1">
    <source>
        <dbReference type="ARBA" id="ARBA00009766"/>
    </source>
</evidence>
<feature type="chain" id="PRO_5026183526" description="Curlin" evidence="3">
    <location>
        <begin position="21"/>
        <end position="311"/>
    </location>
</feature>
<evidence type="ECO:0000256" key="2">
    <source>
        <dbReference type="ARBA" id="ARBA00022729"/>
    </source>
</evidence>
<comment type="similarity">
    <text evidence="1">Belongs to the CsgA/CsgB family.</text>
</comment>
<keyword evidence="2 3" id="KW-0732">Signal</keyword>
<organism evidence="4 5">
    <name type="scientific">Spirosoma aureum</name>
    <dbReference type="NCBI Taxonomy" id="2692134"/>
    <lineage>
        <taxon>Bacteria</taxon>
        <taxon>Pseudomonadati</taxon>
        <taxon>Bacteroidota</taxon>
        <taxon>Cytophagia</taxon>
        <taxon>Cytophagales</taxon>
        <taxon>Cytophagaceae</taxon>
        <taxon>Spirosoma</taxon>
    </lineage>
</organism>
<accession>A0A6G9AGR0</accession>
<dbReference type="InterPro" id="IPR009742">
    <property type="entry name" value="Curlin_rpt"/>
</dbReference>
<dbReference type="Pfam" id="PF07012">
    <property type="entry name" value="Curlin_rpt"/>
    <property type="match status" value="1"/>
</dbReference>
<dbReference type="AlphaFoldDB" id="A0A6G9AGR0"/>
<dbReference type="KEGG" id="spib:G8759_02830"/>
<keyword evidence="5" id="KW-1185">Reference proteome</keyword>
<evidence type="ECO:0000313" key="5">
    <source>
        <dbReference type="Proteomes" id="UP000501802"/>
    </source>
</evidence>
<dbReference type="RefSeq" id="WP_167205023.1">
    <property type="nucleotide sequence ID" value="NZ_CP050063.1"/>
</dbReference>
<dbReference type="GO" id="GO:0009289">
    <property type="term" value="C:pilus"/>
    <property type="evidence" value="ECO:0007669"/>
    <property type="project" value="InterPro"/>
</dbReference>
<gene>
    <name evidence="4" type="ORF">G8759_02830</name>
</gene>
<evidence type="ECO:0000256" key="3">
    <source>
        <dbReference type="SAM" id="SignalP"/>
    </source>
</evidence>